<accession>A0A8E3B4A2</accession>
<dbReference type="Gene3D" id="2.160.20.80">
    <property type="entry name" value="E3 ubiquitin-protein ligase SopA"/>
    <property type="match status" value="1"/>
</dbReference>
<protein>
    <submittedName>
        <fullName evidence="2">Pentapeptide repeat protein</fullName>
    </submittedName>
</protein>
<evidence type="ECO:0000313" key="3">
    <source>
        <dbReference type="Proteomes" id="UP000245631"/>
    </source>
</evidence>
<keyword evidence="1" id="KW-0472">Membrane</keyword>
<name>A0A8E3B4A2_RHILI</name>
<dbReference type="EMBL" id="QGGH01000005">
    <property type="protein sequence ID" value="PWJ90270.1"/>
    <property type="molecule type" value="Genomic_DNA"/>
</dbReference>
<evidence type="ECO:0000256" key="1">
    <source>
        <dbReference type="SAM" id="Phobius"/>
    </source>
</evidence>
<dbReference type="InterPro" id="IPR001646">
    <property type="entry name" value="5peptide_repeat"/>
</dbReference>
<dbReference type="PANTHER" id="PTHR14136">
    <property type="entry name" value="BTB_POZ DOMAIN-CONTAINING PROTEIN KCTD9"/>
    <property type="match status" value="1"/>
</dbReference>
<dbReference type="Proteomes" id="UP000245631">
    <property type="component" value="Unassembled WGS sequence"/>
</dbReference>
<feature type="transmembrane region" description="Helical" evidence="1">
    <location>
        <begin position="48"/>
        <end position="73"/>
    </location>
</feature>
<dbReference type="InterPro" id="IPR051082">
    <property type="entry name" value="Pentapeptide-BTB/POZ_domain"/>
</dbReference>
<dbReference type="SUPFAM" id="SSF141571">
    <property type="entry name" value="Pentapeptide repeat-like"/>
    <property type="match status" value="1"/>
</dbReference>
<sequence length="295" mass="33062">MPKRKTWNWRRTVTAIGSSWWTVAFTVLVLSAGIAVFFWYVYDQLDEYWKGVATNTTAGFFDVVVVVFTFGAYEQFRRRSDDITRLRERIEDVKRFDDPRAHSIIGSAIRGLARFSLTDIDLRGARLTNFSFSSNGIRSISGAVISDGLYFDDEMKNFAKLNSVAFTGVDCSDVCFSSGDLSLATFNDCAFQGASLVDAKFNGTSLRWTVEKVIADEADWQELVDEAEDGSPIYARIYNPAFYGADLTNCSFKKVRFQNADFRGAQNIEKAIFDGATGLETCHFDDGQTQESSKA</sequence>
<feature type="transmembrane region" description="Helical" evidence="1">
    <location>
        <begin position="20"/>
        <end position="42"/>
    </location>
</feature>
<comment type="caution">
    <text evidence="2">The sequence shown here is derived from an EMBL/GenBank/DDBJ whole genome shotgun (WGS) entry which is preliminary data.</text>
</comment>
<keyword evidence="1" id="KW-0812">Transmembrane</keyword>
<gene>
    <name evidence="2" type="ORF">C8D77_105162</name>
</gene>
<dbReference type="PANTHER" id="PTHR14136:SF17">
    <property type="entry name" value="BTB_POZ DOMAIN-CONTAINING PROTEIN KCTD9"/>
    <property type="match status" value="1"/>
</dbReference>
<evidence type="ECO:0000313" key="2">
    <source>
        <dbReference type="EMBL" id="PWJ90270.1"/>
    </source>
</evidence>
<keyword evidence="1" id="KW-1133">Transmembrane helix</keyword>
<dbReference type="AlphaFoldDB" id="A0A8E3B4A2"/>
<dbReference type="Pfam" id="PF00805">
    <property type="entry name" value="Pentapeptide"/>
    <property type="match status" value="1"/>
</dbReference>
<reference evidence="2 3" key="1">
    <citation type="submission" date="2018-05" db="EMBL/GenBank/DDBJ databases">
        <title>Genomic Encyclopedia of Type Strains, Phase IV (KMG-IV): sequencing the most valuable type-strain genomes for metagenomic binning, comparative biology and taxonomic classification.</title>
        <authorList>
            <person name="Goeker M."/>
        </authorList>
    </citation>
    <scope>NUCLEOTIDE SEQUENCE [LARGE SCALE GENOMIC DNA]</scope>
    <source>
        <strain evidence="2 3">DSM 2626</strain>
    </source>
</reference>
<proteinExistence type="predicted"/>
<organism evidence="2 3">
    <name type="scientific">Rhizobium loti</name>
    <name type="common">Mesorhizobium loti</name>
    <dbReference type="NCBI Taxonomy" id="381"/>
    <lineage>
        <taxon>Bacteria</taxon>
        <taxon>Pseudomonadati</taxon>
        <taxon>Pseudomonadota</taxon>
        <taxon>Alphaproteobacteria</taxon>
        <taxon>Hyphomicrobiales</taxon>
        <taxon>Phyllobacteriaceae</taxon>
        <taxon>Mesorhizobium</taxon>
    </lineage>
</organism>